<feature type="signal peptide" evidence="2">
    <location>
        <begin position="1"/>
        <end position="27"/>
    </location>
</feature>
<keyword evidence="2" id="KW-0732">Signal</keyword>
<dbReference type="EMBL" id="BSNJ01000005">
    <property type="protein sequence ID" value="GLQ21593.1"/>
    <property type="molecule type" value="Genomic_DNA"/>
</dbReference>
<name>A0ABQ5V408_9PROT</name>
<dbReference type="InterPro" id="IPR019734">
    <property type="entry name" value="TPR_rpt"/>
</dbReference>
<reference evidence="3" key="1">
    <citation type="journal article" date="2014" name="Int. J. Syst. Evol. Microbiol.">
        <title>Complete genome of a new Firmicutes species belonging to the dominant human colonic microbiota ('Ruminococcus bicirculans') reveals two chromosomes and a selective capacity to utilize plant glucans.</title>
        <authorList>
            <consortium name="NISC Comparative Sequencing Program"/>
            <person name="Wegmann U."/>
            <person name="Louis P."/>
            <person name="Goesmann A."/>
            <person name="Henrissat B."/>
            <person name="Duncan S.H."/>
            <person name="Flint H.J."/>
        </authorList>
    </citation>
    <scope>NUCLEOTIDE SEQUENCE</scope>
    <source>
        <strain evidence="3">NBRC 108216</strain>
    </source>
</reference>
<dbReference type="PROSITE" id="PS50005">
    <property type="entry name" value="TPR"/>
    <property type="match status" value="1"/>
</dbReference>
<dbReference type="Proteomes" id="UP001161390">
    <property type="component" value="Unassembled WGS sequence"/>
</dbReference>
<reference evidence="3" key="2">
    <citation type="submission" date="2023-01" db="EMBL/GenBank/DDBJ databases">
        <title>Draft genome sequence of Algimonas porphyrae strain NBRC 108216.</title>
        <authorList>
            <person name="Sun Q."/>
            <person name="Mori K."/>
        </authorList>
    </citation>
    <scope>NUCLEOTIDE SEQUENCE</scope>
    <source>
        <strain evidence="3">NBRC 108216</strain>
    </source>
</reference>
<evidence type="ECO:0000313" key="3">
    <source>
        <dbReference type="EMBL" id="GLQ21593.1"/>
    </source>
</evidence>
<evidence type="ECO:0000256" key="1">
    <source>
        <dbReference type="PROSITE-ProRule" id="PRU00339"/>
    </source>
</evidence>
<protein>
    <recommendedName>
        <fullName evidence="5">Tetratricopeptide repeat protein</fullName>
    </recommendedName>
</protein>
<dbReference type="Gene3D" id="1.25.40.10">
    <property type="entry name" value="Tetratricopeptide repeat domain"/>
    <property type="match status" value="2"/>
</dbReference>
<gene>
    <name evidence="3" type="ORF">GCM10007854_25480</name>
</gene>
<dbReference type="InterPro" id="IPR011990">
    <property type="entry name" value="TPR-like_helical_dom_sf"/>
</dbReference>
<keyword evidence="1" id="KW-0802">TPR repeat</keyword>
<feature type="repeat" description="TPR" evidence="1">
    <location>
        <begin position="263"/>
        <end position="296"/>
    </location>
</feature>
<evidence type="ECO:0000256" key="2">
    <source>
        <dbReference type="SAM" id="SignalP"/>
    </source>
</evidence>
<keyword evidence="4" id="KW-1185">Reference proteome</keyword>
<sequence>MSRRVIQSQRLILALSILVVLTSPALADDCQGVETERQAIEALITQGDLKQAKKQAKALTDRADGCAAAHMALASVYRARLNDAGGLKALSAARTYRRALADALAIEPDNLDARTDEIGFLINAPSIAGGSRDKAALRIAELRSLDPVRAAQMQVMAAKAEGDTDVIMAALSDVLALTPQDHAVRSEYVRRLILADKTDKARTLLDQWPEPDMPDDWLVMERLYLQAAARVYAVDDLAAAERMLTEYIARRPSLDEKRLSPVAHAYALLGSARLEQGDVEGADPAFQQALSGDPDNERALAGLARIAGEADPTP</sequence>
<evidence type="ECO:0000313" key="4">
    <source>
        <dbReference type="Proteomes" id="UP001161390"/>
    </source>
</evidence>
<comment type="caution">
    <text evidence="3">The sequence shown here is derived from an EMBL/GenBank/DDBJ whole genome shotgun (WGS) entry which is preliminary data.</text>
</comment>
<evidence type="ECO:0008006" key="5">
    <source>
        <dbReference type="Google" id="ProtNLM"/>
    </source>
</evidence>
<dbReference type="SUPFAM" id="SSF48452">
    <property type="entry name" value="TPR-like"/>
    <property type="match status" value="1"/>
</dbReference>
<feature type="chain" id="PRO_5046063529" description="Tetratricopeptide repeat protein" evidence="2">
    <location>
        <begin position="28"/>
        <end position="314"/>
    </location>
</feature>
<organism evidence="3 4">
    <name type="scientific">Algimonas porphyrae</name>
    <dbReference type="NCBI Taxonomy" id="1128113"/>
    <lineage>
        <taxon>Bacteria</taxon>
        <taxon>Pseudomonadati</taxon>
        <taxon>Pseudomonadota</taxon>
        <taxon>Alphaproteobacteria</taxon>
        <taxon>Maricaulales</taxon>
        <taxon>Robiginitomaculaceae</taxon>
        <taxon>Algimonas</taxon>
    </lineage>
</organism>
<dbReference type="RefSeq" id="WP_284373309.1">
    <property type="nucleotide sequence ID" value="NZ_BSNJ01000005.1"/>
</dbReference>
<accession>A0ABQ5V408</accession>
<proteinExistence type="predicted"/>